<reference evidence="1" key="1">
    <citation type="submission" date="2021-01" db="EMBL/GenBank/DDBJ databases">
        <title>Phytophthora aleatoria, a newly-described species from Pinus radiata is distinct from Phytophthora cactorum isolates based on comparative genomics.</title>
        <authorList>
            <person name="Mcdougal R."/>
            <person name="Panda P."/>
            <person name="Williams N."/>
            <person name="Studholme D.J."/>
        </authorList>
    </citation>
    <scope>NUCLEOTIDE SEQUENCE</scope>
    <source>
        <strain evidence="1">NZFS 3830</strain>
    </source>
</reference>
<dbReference type="VEuPathDB" id="FungiDB:PC110_g20249"/>
<comment type="caution">
    <text evidence="1">The sequence shown here is derived from an EMBL/GenBank/DDBJ whole genome shotgun (WGS) entry which is preliminary data.</text>
</comment>
<organism evidence="1 2">
    <name type="scientific">Phytophthora cactorum</name>
    <dbReference type="NCBI Taxonomy" id="29920"/>
    <lineage>
        <taxon>Eukaryota</taxon>
        <taxon>Sar</taxon>
        <taxon>Stramenopiles</taxon>
        <taxon>Oomycota</taxon>
        <taxon>Peronosporomycetes</taxon>
        <taxon>Peronosporales</taxon>
        <taxon>Peronosporaceae</taxon>
        <taxon>Phytophthora</taxon>
    </lineage>
</organism>
<dbReference type="EMBL" id="JAENGZ010000259">
    <property type="protein sequence ID" value="KAG6963750.1"/>
    <property type="molecule type" value="Genomic_DNA"/>
</dbReference>
<gene>
    <name evidence="1" type="ORF">JG687_00006367</name>
</gene>
<evidence type="ECO:0000313" key="2">
    <source>
        <dbReference type="Proteomes" id="UP000688947"/>
    </source>
</evidence>
<name>A0A8T1UKE2_9STRA</name>
<protein>
    <submittedName>
        <fullName evidence="1">Uncharacterized protein</fullName>
    </submittedName>
</protein>
<proteinExistence type="predicted"/>
<dbReference type="OrthoDB" id="97297at2759"/>
<evidence type="ECO:0000313" key="1">
    <source>
        <dbReference type="EMBL" id="KAG6963750.1"/>
    </source>
</evidence>
<sequence>MAIQHSEFKTLKAGKLGTHSFRKDAATYATRSGVSKDFVNRRGWCRTHKGVVDVYIDNTQPYPDAYTAAVLAGPAGPCFYFLKEGLRCVSPSFLVNEIAPTIKQVMGEPIARTLAHPLLWAALEPDSSFNYCLLSQNLKKGLQKCRWKLRFEPDSQRRILCLG</sequence>
<dbReference type="Proteomes" id="UP000688947">
    <property type="component" value="Unassembled WGS sequence"/>
</dbReference>
<accession>A0A8T1UKE2</accession>
<dbReference type="AlphaFoldDB" id="A0A8T1UKE2"/>